<organism evidence="6 7">
    <name type="scientific">Gottfriedia solisilvae</name>
    <dbReference type="NCBI Taxonomy" id="1516104"/>
    <lineage>
        <taxon>Bacteria</taxon>
        <taxon>Bacillati</taxon>
        <taxon>Bacillota</taxon>
        <taxon>Bacilli</taxon>
        <taxon>Bacillales</taxon>
        <taxon>Bacillaceae</taxon>
        <taxon>Gottfriedia</taxon>
    </lineage>
</organism>
<comment type="caution">
    <text evidence="6">The sequence shown here is derived from an EMBL/GenBank/DDBJ whole genome shotgun (WGS) entry which is preliminary data.</text>
</comment>
<dbReference type="Pfam" id="PF19567">
    <property type="entry name" value="CpsB_CapC"/>
    <property type="match status" value="1"/>
</dbReference>
<name>A0A8J3AQ78_9BACI</name>
<comment type="similarity">
    <text evidence="1 5">Belongs to the metallo-dependent hydrolases superfamily. CpsB/CapC family.</text>
</comment>
<dbReference type="AlphaFoldDB" id="A0A8J3AQ78"/>
<dbReference type="GO" id="GO:0030145">
    <property type="term" value="F:manganese ion binding"/>
    <property type="evidence" value="ECO:0007669"/>
    <property type="project" value="UniProtKB-UniRule"/>
</dbReference>
<evidence type="ECO:0000313" key="7">
    <source>
        <dbReference type="Proteomes" id="UP000626244"/>
    </source>
</evidence>
<accession>A0A8J3AQ78</accession>
<dbReference type="EC" id="3.1.3.48" evidence="5"/>
<sequence length="257" mass="29041">MIDIHCHILPYLDDGPQIMDDALQLATIAVDQGIKKIIATPHTQNGEYSISVAHVKETVDLFNQELAKHQIPLVVSPGHEIRVTSQFETDLIQGKYLFLDDKQKYILIEFSSSFVPSNASQLVHNLVSNGIVPIIAHPERNAVFHRNSNLLYELVEKGALTQITANSVVGKFGSKIQKYTNKLLKNNLTHCIASDAHNTKNRVFFLKEAHQEIEKRFGSKMNGYLLENSKKIAVGEDLLKRSPSYIKSIFFPFQFKK</sequence>
<dbReference type="Proteomes" id="UP000626244">
    <property type="component" value="Unassembled WGS sequence"/>
</dbReference>
<evidence type="ECO:0000256" key="1">
    <source>
        <dbReference type="ARBA" id="ARBA00005750"/>
    </source>
</evidence>
<dbReference type="InterPro" id="IPR016195">
    <property type="entry name" value="Pol/histidinol_Pase-like"/>
</dbReference>
<dbReference type="Gene3D" id="3.20.20.140">
    <property type="entry name" value="Metal-dependent hydrolases"/>
    <property type="match status" value="1"/>
</dbReference>
<dbReference type="PANTHER" id="PTHR39181">
    <property type="entry name" value="TYROSINE-PROTEIN PHOSPHATASE YWQE"/>
    <property type="match status" value="1"/>
</dbReference>
<keyword evidence="3 5" id="KW-0904">Protein phosphatase</keyword>
<evidence type="ECO:0000256" key="4">
    <source>
        <dbReference type="ARBA" id="ARBA00051722"/>
    </source>
</evidence>
<dbReference type="GO" id="GO:0004725">
    <property type="term" value="F:protein tyrosine phosphatase activity"/>
    <property type="evidence" value="ECO:0007669"/>
    <property type="project" value="UniProtKB-UniRule"/>
</dbReference>
<dbReference type="OrthoDB" id="9788539at2"/>
<dbReference type="PIRSF" id="PIRSF016557">
    <property type="entry name" value="Caps_synth_CpsB"/>
    <property type="match status" value="1"/>
</dbReference>
<gene>
    <name evidence="6" type="ORF">GCM10007380_34290</name>
</gene>
<evidence type="ECO:0000256" key="2">
    <source>
        <dbReference type="ARBA" id="ARBA00022801"/>
    </source>
</evidence>
<keyword evidence="2 5" id="KW-0378">Hydrolase</keyword>
<dbReference type="InterPro" id="IPR016667">
    <property type="entry name" value="Caps_polysacc_synth_CpsB/CapC"/>
</dbReference>
<comment type="catalytic activity">
    <reaction evidence="4 5">
        <text>O-phospho-L-tyrosyl-[protein] + H2O = L-tyrosyl-[protein] + phosphate</text>
        <dbReference type="Rhea" id="RHEA:10684"/>
        <dbReference type="Rhea" id="RHEA-COMP:10136"/>
        <dbReference type="Rhea" id="RHEA-COMP:20101"/>
        <dbReference type="ChEBI" id="CHEBI:15377"/>
        <dbReference type="ChEBI" id="CHEBI:43474"/>
        <dbReference type="ChEBI" id="CHEBI:46858"/>
        <dbReference type="ChEBI" id="CHEBI:61978"/>
        <dbReference type="EC" id="3.1.3.48"/>
    </reaction>
</comment>
<dbReference type="RefSeq" id="WP_088001303.1">
    <property type="nucleotide sequence ID" value="NZ_BMHB01000002.1"/>
</dbReference>
<evidence type="ECO:0000313" key="6">
    <source>
        <dbReference type="EMBL" id="GGI16704.1"/>
    </source>
</evidence>
<dbReference type="PANTHER" id="PTHR39181:SF1">
    <property type="entry name" value="TYROSINE-PROTEIN PHOSPHATASE YWQE"/>
    <property type="match status" value="1"/>
</dbReference>
<evidence type="ECO:0000256" key="3">
    <source>
        <dbReference type="ARBA" id="ARBA00022912"/>
    </source>
</evidence>
<protein>
    <recommendedName>
        <fullName evidence="5">Tyrosine-protein phosphatase</fullName>
        <ecNumber evidence="5">3.1.3.48</ecNumber>
    </recommendedName>
</protein>
<dbReference type="EMBL" id="BMHB01000002">
    <property type="protein sequence ID" value="GGI16704.1"/>
    <property type="molecule type" value="Genomic_DNA"/>
</dbReference>
<dbReference type="SUPFAM" id="SSF89550">
    <property type="entry name" value="PHP domain-like"/>
    <property type="match status" value="1"/>
</dbReference>
<keyword evidence="7" id="KW-1185">Reference proteome</keyword>
<proteinExistence type="inferred from homology"/>
<evidence type="ECO:0000256" key="5">
    <source>
        <dbReference type="PIRNR" id="PIRNR016557"/>
    </source>
</evidence>
<reference evidence="7" key="1">
    <citation type="journal article" date="2019" name="Int. J. Syst. Evol. Microbiol.">
        <title>The Global Catalogue of Microorganisms (GCM) 10K type strain sequencing project: providing services to taxonomists for standard genome sequencing and annotation.</title>
        <authorList>
            <consortium name="The Broad Institute Genomics Platform"/>
            <consortium name="The Broad Institute Genome Sequencing Center for Infectious Disease"/>
            <person name="Wu L."/>
            <person name="Ma J."/>
        </authorList>
    </citation>
    <scope>NUCLEOTIDE SEQUENCE [LARGE SCALE GENOMIC DNA]</scope>
    <source>
        <strain evidence="7">CGMCC 1.14993</strain>
    </source>
</reference>